<dbReference type="SUPFAM" id="SSF48008">
    <property type="entry name" value="GntR ligand-binding domain-like"/>
    <property type="match status" value="1"/>
</dbReference>
<accession>A0A1B2DKT5</accession>
<keyword evidence="1" id="KW-0805">Transcription regulation</keyword>
<dbReference type="EMBL" id="CP016808">
    <property type="protein sequence ID" value="ANY68323.1"/>
    <property type="molecule type" value="Genomic_DNA"/>
</dbReference>
<evidence type="ECO:0000256" key="1">
    <source>
        <dbReference type="ARBA" id="ARBA00023015"/>
    </source>
</evidence>
<protein>
    <submittedName>
        <fullName evidence="5">GntR family transcriptional regulator</fullName>
    </submittedName>
</protein>
<dbReference type="Pfam" id="PF00392">
    <property type="entry name" value="GntR"/>
    <property type="match status" value="1"/>
</dbReference>
<dbReference type="InterPro" id="IPR011711">
    <property type="entry name" value="GntR_C"/>
</dbReference>
<evidence type="ECO:0000313" key="5">
    <source>
        <dbReference type="EMBL" id="ANY68323.1"/>
    </source>
</evidence>
<dbReference type="InterPro" id="IPR008920">
    <property type="entry name" value="TF_FadR/GntR_C"/>
</dbReference>
<dbReference type="Gene3D" id="1.10.10.10">
    <property type="entry name" value="Winged helix-like DNA-binding domain superfamily/Winged helix DNA-binding domain"/>
    <property type="match status" value="1"/>
</dbReference>
<dbReference type="GO" id="GO:0003677">
    <property type="term" value="F:DNA binding"/>
    <property type="evidence" value="ECO:0007669"/>
    <property type="project" value="UniProtKB-KW"/>
</dbReference>
<organism evidence="5">
    <name type="scientific">Paenibacillus sp. BIHB 4019</name>
    <dbReference type="NCBI Taxonomy" id="1870819"/>
    <lineage>
        <taxon>Bacteria</taxon>
        <taxon>Bacillati</taxon>
        <taxon>Bacillota</taxon>
        <taxon>Bacilli</taxon>
        <taxon>Bacillales</taxon>
        <taxon>Paenibacillaceae</taxon>
        <taxon>Paenibacillus</taxon>
    </lineage>
</organism>
<dbReference type="SUPFAM" id="SSF46785">
    <property type="entry name" value="Winged helix' DNA-binding domain"/>
    <property type="match status" value="1"/>
</dbReference>
<dbReference type="PROSITE" id="PS50949">
    <property type="entry name" value="HTH_GNTR"/>
    <property type="match status" value="1"/>
</dbReference>
<dbReference type="SMART" id="SM00345">
    <property type="entry name" value="HTH_GNTR"/>
    <property type="match status" value="1"/>
</dbReference>
<dbReference type="GO" id="GO:0003700">
    <property type="term" value="F:DNA-binding transcription factor activity"/>
    <property type="evidence" value="ECO:0007669"/>
    <property type="project" value="InterPro"/>
</dbReference>
<dbReference type="Gene3D" id="1.20.120.530">
    <property type="entry name" value="GntR ligand-binding domain-like"/>
    <property type="match status" value="1"/>
</dbReference>
<evidence type="ECO:0000256" key="3">
    <source>
        <dbReference type="ARBA" id="ARBA00023163"/>
    </source>
</evidence>
<dbReference type="RefSeq" id="WP_099519461.1">
    <property type="nucleotide sequence ID" value="NZ_CP016808.1"/>
</dbReference>
<dbReference type="InterPro" id="IPR036388">
    <property type="entry name" value="WH-like_DNA-bd_sf"/>
</dbReference>
<gene>
    <name evidence="5" type="ORF">BBD42_18965</name>
</gene>
<dbReference type="PANTHER" id="PTHR43537">
    <property type="entry name" value="TRANSCRIPTIONAL REGULATOR, GNTR FAMILY"/>
    <property type="match status" value="1"/>
</dbReference>
<dbReference type="InterPro" id="IPR000524">
    <property type="entry name" value="Tscrpt_reg_HTH_GntR"/>
</dbReference>
<dbReference type="InterPro" id="IPR036390">
    <property type="entry name" value="WH_DNA-bd_sf"/>
</dbReference>
<keyword evidence="2" id="KW-0238">DNA-binding</keyword>
<keyword evidence="3" id="KW-0804">Transcription</keyword>
<dbReference type="AlphaFoldDB" id="A0A1B2DKT5"/>
<evidence type="ECO:0000256" key="2">
    <source>
        <dbReference type="ARBA" id="ARBA00023125"/>
    </source>
</evidence>
<name>A0A1B2DKT5_9BACL</name>
<feature type="domain" description="HTH gntR-type" evidence="4">
    <location>
        <begin position="7"/>
        <end position="74"/>
    </location>
</feature>
<dbReference type="PANTHER" id="PTHR43537:SF24">
    <property type="entry name" value="GLUCONATE OPERON TRANSCRIPTIONAL REPRESSOR"/>
    <property type="match status" value="1"/>
</dbReference>
<sequence length="215" mass="25060">MTIKKYQSLKDHVYNYIAEKIQNGSLLPNQKLNEASICQTLGVSRTPVREALIQLASENLLENLPRRGFIVKELDTKKKLDVFQVVGVLDALAATLSVSNLDEDDVATMERLVEKIDLAIQQQNYTDYQHWQNDFHNVYLLKCNNSTLIDILKSLQNSFIRQIYLSEDKQRLFAVLSQMNEEHKQIIQLFKQRDSAKLDEFIKTVHWKIDYLDMI</sequence>
<reference evidence="5" key="1">
    <citation type="submission" date="2016-08" db="EMBL/GenBank/DDBJ databases">
        <title>Complete Genome Seqeunce of Paenibacillus sp. BIHB 4019 from tea rhizoplane.</title>
        <authorList>
            <person name="Thakur R."/>
            <person name="Swarnkar M.K."/>
            <person name="Gulati A."/>
        </authorList>
    </citation>
    <scope>NUCLEOTIDE SEQUENCE [LARGE SCALE GENOMIC DNA]</scope>
    <source>
        <strain evidence="5">BIHB4019</strain>
    </source>
</reference>
<dbReference type="CDD" id="cd07377">
    <property type="entry name" value="WHTH_GntR"/>
    <property type="match status" value="1"/>
</dbReference>
<proteinExistence type="predicted"/>
<evidence type="ECO:0000259" key="4">
    <source>
        <dbReference type="PROSITE" id="PS50949"/>
    </source>
</evidence>
<dbReference type="Pfam" id="PF07729">
    <property type="entry name" value="FCD"/>
    <property type="match status" value="1"/>
</dbReference>